<dbReference type="EMBL" id="JAKOAV010000053">
    <property type="protein sequence ID" value="MDF9409940.1"/>
    <property type="molecule type" value="Genomic_DNA"/>
</dbReference>
<accession>A0A9X4JUV9</accession>
<gene>
    <name evidence="1" type="ORF">L7E55_16580</name>
</gene>
<comment type="caution">
    <text evidence="1">The sequence shown here is derived from an EMBL/GenBank/DDBJ whole genome shotgun (WGS) entry which is preliminary data.</text>
</comment>
<evidence type="ECO:0000313" key="1">
    <source>
        <dbReference type="EMBL" id="MDF9409940.1"/>
    </source>
</evidence>
<dbReference type="RefSeq" id="WP_277445468.1">
    <property type="nucleotide sequence ID" value="NZ_JAKOAV010000053.1"/>
</dbReference>
<organism evidence="1 2">
    <name type="scientific">Pelotomaculum isophthalicicum JI</name>
    <dbReference type="NCBI Taxonomy" id="947010"/>
    <lineage>
        <taxon>Bacteria</taxon>
        <taxon>Bacillati</taxon>
        <taxon>Bacillota</taxon>
        <taxon>Clostridia</taxon>
        <taxon>Eubacteriales</taxon>
        <taxon>Desulfotomaculaceae</taxon>
        <taxon>Pelotomaculum</taxon>
    </lineage>
</organism>
<dbReference type="Proteomes" id="UP001154312">
    <property type="component" value="Unassembled WGS sequence"/>
</dbReference>
<reference evidence="1" key="1">
    <citation type="submission" date="2022-02" db="EMBL/GenBank/DDBJ databases">
        <authorList>
            <person name="Leng L."/>
        </authorList>
    </citation>
    <scope>NUCLEOTIDE SEQUENCE</scope>
    <source>
        <strain evidence="1">JI</strain>
    </source>
</reference>
<protein>
    <submittedName>
        <fullName evidence="1">Uncharacterized protein</fullName>
    </submittedName>
</protein>
<keyword evidence="2" id="KW-1185">Reference proteome</keyword>
<name>A0A9X4JUV9_9FIRM</name>
<sequence>MSDLINRIGKFKLQMDLIRGDNNEDLLKLFAKTIIMRAEYKYTKDVIEYTALSPLFRVKEAAETIPEYRVECKSIYSDGGNVDIEIIAEEIKQCLNA</sequence>
<proteinExistence type="predicted"/>
<evidence type="ECO:0000313" key="2">
    <source>
        <dbReference type="Proteomes" id="UP001154312"/>
    </source>
</evidence>
<dbReference type="AlphaFoldDB" id="A0A9X4JUV9"/>